<organism evidence="2 3">
    <name type="scientific">Cucurbitaria berberidis CBS 394.84</name>
    <dbReference type="NCBI Taxonomy" id="1168544"/>
    <lineage>
        <taxon>Eukaryota</taxon>
        <taxon>Fungi</taxon>
        <taxon>Dikarya</taxon>
        <taxon>Ascomycota</taxon>
        <taxon>Pezizomycotina</taxon>
        <taxon>Dothideomycetes</taxon>
        <taxon>Pleosporomycetidae</taxon>
        <taxon>Pleosporales</taxon>
        <taxon>Pleosporineae</taxon>
        <taxon>Cucurbitariaceae</taxon>
        <taxon>Cucurbitaria</taxon>
    </lineage>
</organism>
<accession>A0A9P4GI91</accession>
<keyword evidence="1" id="KW-0812">Transmembrane</keyword>
<dbReference type="AlphaFoldDB" id="A0A9P4GI91"/>
<gene>
    <name evidence="2" type="ORF">K460DRAFT_120453</name>
</gene>
<comment type="caution">
    <text evidence="2">The sequence shown here is derived from an EMBL/GenBank/DDBJ whole genome shotgun (WGS) entry which is preliminary data.</text>
</comment>
<dbReference type="EMBL" id="ML976616">
    <property type="protein sequence ID" value="KAF1846137.1"/>
    <property type="molecule type" value="Genomic_DNA"/>
</dbReference>
<sequence length="101" mass="11905">MALQRSFLVHGRLRRKESGVDRRGPSAITMFRLLQLRLPIWFLQVSGTVLAIPIPSTYIYKSCVMPRSRHTEFHRIPFHSRWRALSPYCPTFTAASQHRRR</sequence>
<dbReference type="RefSeq" id="XP_040788700.1">
    <property type="nucleotide sequence ID" value="XM_040926620.1"/>
</dbReference>
<proteinExistence type="predicted"/>
<evidence type="ECO:0000313" key="3">
    <source>
        <dbReference type="Proteomes" id="UP000800039"/>
    </source>
</evidence>
<dbReference type="Proteomes" id="UP000800039">
    <property type="component" value="Unassembled WGS sequence"/>
</dbReference>
<dbReference type="GeneID" id="63843872"/>
<feature type="transmembrane region" description="Helical" evidence="1">
    <location>
        <begin position="40"/>
        <end position="60"/>
    </location>
</feature>
<keyword evidence="1" id="KW-0472">Membrane</keyword>
<keyword evidence="1" id="KW-1133">Transmembrane helix</keyword>
<evidence type="ECO:0000313" key="2">
    <source>
        <dbReference type="EMBL" id="KAF1846137.1"/>
    </source>
</evidence>
<name>A0A9P4GI91_9PLEO</name>
<protein>
    <submittedName>
        <fullName evidence="2">Uncharacterized protein</fullName>
    </submittedName>
</protein>
<reference evidence="2" key="1">
    <citation type="submission" date="2020-01" db="EMBL/GenBank/DDBJ databases">
        <authorList>
            <consortium name="DOE Joint Genome Institute"/>
            <person name="Haridas S."/>
            <person name="Albert R."/>
            <person name="Binder M."/>
            <person name="Bloem J."/>
            <person name="Labutti K."/>
            <person name="Salamov A."/>
            <person name="Andreopoulos B."/>
            <person name="Baker S.E."/>
            <person name="Barry K."/>
            <person name="Bills G."/>
            <person name="Bluhm B.H."/>
            <person name="Cannon C."/>
            <person name="Castanera R."/>
            <person name="Culley D.E."/>
            <person name="Daum C."/>
            <person name="Ezra D."/>
            <person name="Gonzalez J.B."/>
            <person name="Henrissat B."/>
            <person name="Kuo A."/>
            <person name="Liang C."/>
            <person name="Lipzen A."/>
            <person name="Lutzoni F."/>
            <person name="Magnuson J."/>
            <person name="Mondo S."/>
            <person name="Nolan M."/>
            <person name="Ohm R."/>
            <person name="Pangilinan J."/>
            <person name="Park H.-J."/>
            <person name="Ramirez L."/>
            <person name="Alfaro M."/>
            <person name="Sun H."/>
            <person name="Tritt A."/>
            <person name="Yoshinaga Y."/>
            <person name="Zwiers L.-H."/>
            <person name="Turgeon B.G."/>
            <person name="Goodwin S.B."/>
            <person name="Spatafora J.W."/>
            <person name="Crous P.W."/>
            <person name="Grigoriev I.V."/>
        </authorList>
    </citation>
    <scope>NUCLEOTIDE SEQUENCE</scope>
    <source>
        <strain evidence="2">CBS 394.84</strain>
    </source>
</reference>
<evidence type="ECO:0000256" key="1">
    <source>
        <dbReference type="SAM" id="Phobius"/>
    </source>
</evidence>
<keyword evidence="3" id="KW-1185">Reference proteome</keyword>